<dbReference type="CDD" id="cd02947">
    <property type="entry name" value="TRX_family"/>
    <property type="match status" value="1"/>
</dbReference>
<organism evidence="4 5">
    <name type="scientific">Amycolatopsis pigmentata</name>
    <dbReference type="NCBI Taxonomy" id="450801"/>
    <lineage>
        <taxon>Bacteria</taxon>
        <taxon>Bacillati</taxon>
        <taxon>Actinomycetota</taxon>
        <taxon>Actinomycetes</taxon>
        <taxon>Pseudonocardiales</taxon>
        <taxon>Pseudonocardiaceae</taxon>
        <taxon>Amycolatopsis</taxon>
    </lineage>
</organism>
<dbReference type="PANTHER" id="PTHR45663">
    <property type="entry name" value="GEO12009P1"/>
    <property type="match status" value="1"/>
</dbReference>
<evidence type="ECO:0000256" key="2">
    <source>
        <dbReference type="ARBA" id="ARBA00023284"/>
    </source>
</evidence>
<accession>A0ABW5G2B7</accession>
<protein>
    <submittedName>
        <fullName evidence="4">Thioredoxin family protein</fullName>
    </submittedName>
</protein>
<reference evidence="5" key="1">
    <citation type="journal article" date="2019" name="Int. J. Syst. Evol. Microbiol.">
        <title>The Global Catalogue of Microorganisms (GCM) 10K type strain sequencing project: providing services to taxonomists for standard genome sequencing and annotation.</title>
        <authorList>
            <consortium name="The Broad Institute Genomics Platform"/>
            <consortium name="The Broad Institute Genome Sequencing Center for Infectious Disease"/>
            <person name="Wu L."/>
            <person name="Ma J."/>
        </authorList>
    </citation>
    <scope>NUCLEOTIDE SEQUENCE [LARGE SCALE GENOMIC DNA]</scope>
    <source>
        <strain evidence="5">CGMCC 4.7645</strain>
    </source>
</reference>
<dbReference type="Pfam" id="PF00085">
    <property type="entry name" value="Thioredoxin"/>
    <property type="match status" value="1"/>
</dbReference>
<comment type="caution">
    <text evidence="4">The sequence shown here is derived from an EMBL/GenBank/DDBJ whole genome shotgun (WGS) entry which is preliminary data.</text>
</comment>
<dbReference type="Gene3D" id="3.40.30.10">
    <property type="entry name" value="Glutaredoxin"/>
    <property type="match status" value="1"/>
</dbReference>
<dbReference type="PROSITE" id="PS51352">
    <property type="entry name" value="THIOREDOXIN_2"/>
    <property type="match status" value="1"/>
</dbReference>
<evidence type="ECO:0000259" key="3">
    <source>
        <dbReference type="PROSITE" id="PS51352"/>
    </source>
</evidence>
<dbReference type="InterPro" id="IPR036249">
    <property type="entry name" value="Thioredoxin-like_sf"/>
</dbReference>
<evidence type="ECO:0000313" key="4">
    <source>
        <dbReference type="EMBL" id="MFD2421017.1"/>
    </source>
</evidence>
<proteinExistence type="inferred from homology"/>
<comment type="similarity">
    <text evidence="1">Belongs to the thioredoxin family.</text>
</comment>
<evidence type="ECO:0000256" key="1">
    <source>
        <dbReference type="ARBA" id="ARBA00008987"/>
    </source>
</evidence>
<dbReference type="EMBL" id="JBHUKR010000021">
    <property type="protein sequence ID" value="MFD2421017.1"/>
    <property type="molecule type" value="Genomic_DNA"/>
</dbReference>
<dbReference type="SUPFAM" id="SSF52833">
    <property type="entry name" value="Thioredoxin-like"/>
    <property type="match status" value="1"/>
</dbReference>
<dbReference type="RefSeq" id="WP_378269374.1">
    <property type="nucleotide sequence ID" value="NZ_JBHUKR010000021.1"/>
</dbReference>
<feature type="domain" description="Thioredoxin" evidence="3">
    <location>
        <begin position="7"/>
        <end position="111"/>
    </location>
</feature>
<dbReference type="PANTHER" id="PTHR45663:SF11">
    <property type="entry name" value="GEO12009P1"/>
    <property type="match status" value="1"/>
</dbReference>
<dbReference type="InterPro" id="IPR013766">
    <property type="entry name" value="Thioredoxin_domain"/>
</dbReference>
<sequence length="297" mass="32101">MTSVPKLTEADFATALRASEETGTPLLVDFMADWCAPCRELAPELAEFAGDHLDDLTVVSVDVDQAEDVAARYAVAGIPALLLFAHGRLVLRTSLPRTRQALHDSIDPVAALAERAPAVAPVPSAEPTPARVLKYPTEEVTGLKLMLRPPAGGDKQLIETLDEPLHLPPGWQVTVVLGKTEDGGAAGPEALAGFADDDIDRLRVVSGKFTPDDFRLLTRFRGLSCLEIRSKEAGDTAGMAGKLAGLPALREFSIIRFESPVTTEEMDRVWRIRPDLIMNGEWVAPELRPALPDRKAS</sequence>
<gene>
    <name evidence="4" type="ORF">ACFSXZ_32285</name>
</gene>
<keyword evidence="2" id="KW-0676">Redox-active center</keyword>
<name>A0ABW5G2B7_9PSEU</name>
<keyword evidence="5" id="KW-1185">Reference proteome</keyword>
<dbReference type="Proteomes" id="UP001597417">
    <property type="component" value="Unassembled WGS sequence"/>
</dbReference>
<evidence type="ECO:0000313" key="5">
    <source>
        <dbReference type="Proteomes" id="UP001597417"/>
    </source>
</evidence>